<proteinExistence type="predicted"/>
<protein>
    <submittedName>
        <fullName evidence="1">Uncharacterized protein</fullName>
    </submittedName>
</protein>
<dbReference type="EMBL" id="JBEPMB010000001">
    <property type="protein sequence ID" value="MET3611848.1"/>
    <property type="molecule type" value="Genomic_DNA"/>
</dbReference>
<gene>
    <name evidence="1" type="ORF">ABID16_000153</name>
</gene>
<name>A0ABV2ITN5_9HYPH</name>
<comment type="caution">
    <text evidence="1">The sequence shown here is derived from an EMBL/GenBank/DDBJ whole genome shotgun (WGS) entry which is preliminary data.</text>
</comment>
<dbReference type="Proteomes" id="UP001549047">
    <property type="component" value="Unassembled WGS sequence"/>
</dbReference>
<evidence type="ECO:0000313" key="1">
    <source>
        <dbReference type="EMBL" id="MET3611848.1"/>
    </source>
</evidence>
<evidence type="ECO:0000313" key="2">
    <source>
        <dbReference type="Proteomes" id="UP001549047"/>
    </source>
</evidence>
<dbReference type="RefSeq" id="WP_354554203.1">
    <property type="nucleotide sequence ID" value="NZ_JBEPMB010000001.1"/>
</dbReference>
<accession>A0ABV2ITN5</accession>
<keyword evidence="2" id="KW-1185">Reference proteome</keyword>
<sequence length="79" mass="8592">MTGLKRRNPTSGFISWSFQAPLSFDAAEGFGPEEGATENTEAPLVCLDGYFLKLQEAKGDQVIWVANISDDRTSPDKPA</sequence>
<reference evidence="1 2" key="1">
    <citation type="submission" date="2024-06" db="EMBL/GenBank/DDBJ databases">
        <title>Genomic Encyclopedia of Type Strains, Phase IV (KMG-IV): sequencing the most valuable type-strain genomes for metagenomic binning, comparative biology and taxonomic classification.</title>
        <authorList>
            <person name="Goeker M."/>
        </authorList>
    </citation>
    <scope>NUCLEOTIDE SEQUENCE [LARGE SCALE GENOMIC DNA]</scope>
    <source>
        <strain evidence="1 2">DSM 29780</strain>
    </source>
</reference>
<organism evidence="1 2">
    <name type="scientific">Rhizobium aquaticum</name>
    <dbReference type="NCBI Taxonomy" id="1549636"/>
    <lineage>
        <taxon>Bacteria</taxon>
        <taxon>Pseudomonadati</taxon>
        <taxon>Pseudomonadota</taxon>
        <taxon>Alphaproteobacteria</taxon>
        <taxon>Hyphomicrobiales</taxon>
        <taxon>Rhizobiaceae</taxon>
        <taxon>Rhizobium/Agrobacterium group</taxon>
        <taxon>Rhizobium</taxon>
    </lineage>
</organism>